<dbReference type="PANTHER" id="PTHR46889:SF4">
    <property type="entry name" value="TRANSPOSASE INSO FOR INSERTION SEQUENCE ELEMENT IS911B-RELATED"/>
    <property type="match status" value="1"/>
</dbReference>
<dbReference type="GO" id="GO:0003676">
    <property type="term" value="F:nucleic acid binding"/>
    <property type="evidence" value="ECO:0007669"/>
    <property type="project" value="InterPro"/>
</dbReference>
<reference evidence="3 4" key="1">
    <citation type="submission" date="2020-08" db="EMBL/GenBank/DDBJ databases">
        <title>Clostridia isolated from Swiss meat.</title>
        <authorList>
            <person name="Wambui J."/>
            <person name="Stevens M.J.A."/>
            <person name="Stephan R."/>
        </authorList>
    </citation>
    <scope>NUCLEOTIDE SEQUENCE [LARGE SCALE GENOMIC DNA]</scope>
    <source>
        <strain evidence="3 4">CM001</strain>
    </source>
</reference>
<dbReference type="InterPro" id="IPR050900">
    <property type="entry name" value="Transposase_IS3/IS150/IS904"/>
</dbReference>
<name>A0A7X0SB75_9CLOT</name>
<dbReference type="Pfam" id="PF00665">
    <property type="entry name" value="rve"/>
    <property type="match status" value="1"/>
</dbReference>
<dbReference type="EMBL" id="JACKWY010000003">
    <property type="protein sequence ID" value="MBB6714411.1"/>
    <property type="molecule type" value="Genomic_DNA"/>
</dbReference>
<gene>
    <name evidence="3" type="ORF">H7E68_06670</name>
</gene>
<dbReference type="GO" id="GO:0015074">
    <property type="term" value="P:DNA integration"/>
    <property type="evidence" value="ECO:0007669"/>
    <property type="project" value="InterPro"/>
</dbReference>
<feature type="domain" description="Integrase catalytic" evidence="2">
    <location>
        <begin position="143"/>
        <end position="306"/>
    </location>
</feature>
<evidence type="ECO:0000256" key="1">
    <source>
        <dbReference type="ARBA" id="ARBA00002286"/>
    </source>
</evidence>
<dbReference type="NCBIfam" id="NF033516">
    <property type="entry name" value="transpos_IS3"/>
    <property type="match status" value="1"/>
</dbReference>
<organism evidence="3 4">
    <name type="scientific">Clostridium gasigenes</name>
    <dbReference type="NCBI Taxonomy" id="94869"/>
    <lineage>
        <taxon>Bacteria</taxon>
        <taxon>Bacillati</taxon>
        <taxon>Bacillota</taxon>
        <taxon>Clostridia</taxon>
        <taxon>Eubacteriales</taxon>
        <taxon>Clostridiaceae</taxon>
        <taxon>Clostridium</taxon>
    </lineage>
</organism>
<protein>
    <submittedName>
        <fullName evidence="3">IS3 family transposase</fullName>
    </submittedName>
</protein>
<evidence type="ECO:0000313" key="4">
    <source>
        <dbReference type="Proteomes" id="UP000585258"/>
    </source>
</evidence>
<dbReference type="PANTHER" id="PTHR46889">
    <property type="entry name" value="TRANSPOSASE INSF FOR INSERTION SEQUENCE IS3B-RELATED"/>
    <property type="match status" value="1"/>
</dbReference>
<dbReference type="AlphaFoldDB" id="A0A7X0SB75"/>
<comment type="function">
    <text evidence="1">Involved in the transposition of the insertion sequence.</text>
</comment>
<dbReference type="InterPro" id="IPR036397">
    <property type="entry name" value="RNaseH_sf"/>
</dbReference>
<accession>A0A7X0SB75</accession>
<sequence>MKKSEGIRKGEILAKGKLERKYLAIQYFKNEKGWDILYMCQQLNISRAGYYKWLNREKPPTELENEQIALWIKEYDEKFKHTLGYRRMRSYINRDKNKNYSKRRIQRIMHALGIKSIIRKQRKPYRRSTPETVAKNTLHREFEASKPNEKWGTDVTEFKVPMSNKKVYLSVILDLYDRSVVSYVLSNRNDNKLVFDTYDLAIEKNPNEIPLFHSDRGFQYTSKAFQKKLQEQGIEQSMSRVGCCIDNAPTEGFWGIIKSEMYYISDFCNEEELRKAIDEYIDYYNNYRYQERYGTLAPIEVRNAALRNDNPIQYPIPENKRIQAYKAMLESKKQSA</sequence>
<proteinExistence type="predicted"/>
<evidence type="ECO:0000259" key="2">
    <source>
        <dbReference type="PROSITE" id="PS50994"/>
    </source>
</evidence>
<evidence type="ECO:0000313" key="3">
    <source>
        <dbReference type="EMBL" id="MBB6714411.1"/>
    </source>
</evidence>
<dbReference type="Pfam" id="PF13333">
    <property type="entry name" value="rve_2"/>
    <property type="match status" value="1"/>
</dbReference>
<comment type="caution">
    <text evidence="3">The sequence shown here is derived from an EMBL/GenBank/DDBJ whole genome shotgun (WGS) entry which is preliminary data.</text>
</comment>
<dbReference type="InterPro" id="IPR012337">
    <property type="entry name" value="RNaseH-like_sf"/>
</dbReference>
<dbReference type="SUPFAM" id="SSF53098">
    <property type="entry name" value="Ribonuclease H-like"/>
    <property type="match status" value="1"/>
</dbReference>
<dbReference type="Proteomes" id="UP000585258">
    <property type="component" value="Unassembled WGS sequence"/>
</dbReference>
<dbReference type="InterPro" id="IPR025948">
    <property type="entry name" value="HTH-like_dom"/>
</dbReference>
<dbReference type="InterPro" id="IPR048020">
    <property type="entry name" value="Transpos_IS3"/>
</dbReference>
<dbReference type="Gene3D" id="3.30.420.10">
    <property type="entry name" value="Ribonuclease H-like superfamily/Ribonuclease H"/>
    <property type="match status" value="1"/>
</dbReference>
<dbReference type="InterPro" id="IPR001584">
    <property type="entry name" value="Integrase_cat-core"/>
</dbReference>
<dbReference type="Pfam" id="PF13276">
    <property type="entry name" value="HTH_21"/>
    <property type="match status" value="1"/>
</dbReference>
<dbReference type="PROSITE" id="PS50994">
    <property type="entry name" value="INTEGRASE"/>
    <property type="match status" value="1"/>
</dbReference>